<evidence type="ECO:0000313" key="2">
    <source>
        <dbReference type="Proteomes" id="UP001237642"/>
    </source>
</evidence>
<name>A0AAD8JHA5_9APIA</name>
<sequence length="113" mass="12558">MRLRYPMVISFCGDGVMRALKLETCVLFPVAGDAFDSAMMVSQSKHRSKASCMQARSVPVDGSISYVKKNVNDIRKKYEEKIMALWGNIKHSGPSPGVGHFYVDSTMPLKTEP</sequence>
<keyword evidence="2" id="KW-1185">Reference proteome</keyword>
<dbReference type="Proteomes" id="UP001237642">
    <property type="component" value="Unassembled WGS sequence"/>
</dbReference>
<evidence type="ECO:0000313" key="1">
    <source>
        <dbReference type="EMBL" id="KAK1404452.1"/>
    </source>
</evidence>
<reference evidence="1" key="2">
    <citation type="submission" date="2023-05" db="EMBL/GenBank/DDBJ databases">
        <authorList>
            <person name="Schelkunov M.I."/>
        </authorList>
    </citation>
    <scope>NUCLEOTIDE SEQUENCE</scope>
    <source>
        <strain evidence="1">Hsosn_3</strain>
        <tissue evidence="1">Leaf</tissue>
    </source>
</reference>
<proteinExistence type="predicted"/>
<accession>A0AAD8JHA5</accession>
<comment type="caution">
    <text evidence="1">The sequence shown here is derived from an EMBL/GenBank/DDBJ whole genome shotgun (WGS) entry which is preliminary data.</text>
</comment>
<dbReference type="AlphaFoldDB" id="A0AAD8JHA5"/>
<protein>
    <submittedName>
        <fullName evidence="1">Uncharacterized protein</fullName>
    </submittedName>
</protein>
<reference evidence="1" key="1">
    <citation type="submission" date="2023-02" db="EMBL/GenBank/DDBJ databases">
        <title>Genome of toxic invasive species Heracleum sosnowskyi carries increased number of genes despite the absence of recent whole-genome duplications.</title>
        <authorList>
            <person name="Schelkunov M."/>
            <person name="Shtratnikova V."/>
            <person name="Makarenko M."/>
            <person name="Klepikova A."/>
            <person name="Omelchenko D."/>
            <person name="Novikova G."/>
            <person name="Obukhova E."/>
            <person name="Bogdanov V."/>
            <person name="Penin A."/>
            <person name="Logacheva M."/>
        </authorList>
    </citation>
    <scope>NUCLEOTIDE SEQUENCE</scope>
    <source>
        <strain evidence="1">Hsosn_3</strain>
        <tissue evidence="1">Leaf</tissue>
    </source>
</reference>
<dbReference type="EMBL" id="JAUIZM010000001">
    <property type="protein sequence ID" value="KAK1404452.1"/>
    <property type="molecule type" value="Genomic_DNA"/>
</dbReference>
<organism evidence="1 2">
    <name type="scientific">Heracleum sosnowskyi</name>
    <dbReference type="NCBI Taxonomy" id="360622"/>
    <lineage>
        <taxon>Eukaryota</taxon>
        <taxon>Viridiplantae</taxon>
        <taxon>Streptophyta</taxon>
        <taxon>Embryophyta</taxon>
        <taxon>Tracheophyta</taxon>
        <taxon>Spermatophyta</taxon>
        <taxon>Magnoliopsida</taxon>
        <taxon>eudicotyledons</taxon>
        <taxon>Gunneridae</taxon>
        <taxon>Pentapetalae</taxon>
        <taxon>asterids</taxon>
        <taxon>campanulids</taxon>
        <taxon>Apiales</taxon>
        <taxon>Apiaceae</taxon>
        <taxon>Apioideae</taxon>
        <taxon>apioid superclade</taxon>
        <taxon>Tordylieae</taxon>
        <taxon>Tordyliinae</taxon>
        <taxon>Heracleum</taxon>
    </lineage>
</organism>
<gene>
    <name evidence="1" type="ORF">POM88_004057</name>
</gene>